<organism evidence="1 2">
    <name type="scientific">Dorcoceras hygrometricum</name>
    <dbReference type="NCBI Taxonomy" id="472368"/>
    <lineage>
        <taxon>Eukaryota</taxon>
        <taxon>Viridiplantae</taxon>
        <taxon>Streptophyta</taxon>
        <taxon>Embryophyta</taxon>
        <taxon>Tracheophyta</taxon>
        <taxon>Spermatophyta</taxon>
        <taxon>Magnoliopsida</taxon>
        <taxon>eudicotyledons</taxon>
        <taxon>Gunneridae</taxon>
        <taxon>Pentapetalae</taxon>
        <taxon>asterids</taxon>
        <taxon>lamiids</taxon>
        <taxon>Lamiales</taxon>
        <taxon>Gesneriaceae</taxon>
        <taxon>Didymocarpoideae</taxon>
        <taxon>Trichosporeae</taxon>
        <taxon>Loxocarpinae</taxon>
        <taxon>Dorcoceras</taxon>
    </lineage>
</organism>
<name>A0A2Z7A9Q2_9LAMI</name>
<reference evidence="1 2" key="1">
    <citation type="journal article" date="2015" name="Proc. Natl. Acad. Sci. U.S.A.">
        <title>The resurrection genome of Boea hygrometrica: A blueprint for survival of dehydration.</title>
        <authorList>
            <person name="Xiao L."/>
            <person name="Yang G."/>
            <person name="Zhang L."/>
            <person name="Yang X."/>
            <person name="Zhao S."/>
            <person name="Ji Z."/>
            <person name="Zhou Q."/>
            <person name="Hu M."/>
            <person name="Wang Y."/>
            <person name="Chen M."/>
            <person name="Xu Y."/>
            <person name="Jin H."/>
            <person name="Xiao X."/>
            <person name="Hu G."/>
            <person name="Bao F."/>
            <person name="Hu Y."/>
            <person name="Wan P."/>
            <person name="Li L."/>
            <person name="Deng X."/>
            <person name="Kuang T."/>
            <person name="Xiang C."/>
            <person name="Zhu J.K."/>
            <person name="Oliver M.J."/>
            <person name="He Y."/>
        </authorList>
    </citation>
    <scope>NUCLEOTIDE SEQUENCE [LARGE SCALE GENOMIC DNA]</scope>
    <source>
        <strain evidence="2">cv. XS01</strain>
    </source>
</reference>
<dbReference type="EMBL" id="KV018130">
    <property type="protein sequence ID" value="KZV17592.1"/>
    <property type="molecule type" value="Genomic_DNA"/>
</dbReference>
<evidence type="ECO:0000313" key="2">
    <source>
        <dbReference type="Proteomes" id="UP000250235"/>
    </source>
</evidence>
<accession>A0A2Z7A9Q2</accession>
<keyword evidence="2" id="KW-1185">Reference proteome</keyword>
<proteinExistence type="predicted"/>
<gene>
    <name evidence="1" type="ORF">F511_37212</name>
</gene>
<evidence type="ECO:0000313" key="1">
    <source>
        <dbReference type="EMBL" id="KZV17592.1"/>
    </source>
</evidence>
<dbReference type="Proteomes" id="UP000250235">
    <property type="component" value="Unassembled WGS sequence"/>
</dbReference>
<sequence length="259" mass="28870">MENSGGLRRLSGRCTKTPYSCQGQTTCLRSGRETTLVWTRRTARSRDALEGFPEVHYFSNKTQTSNAYVIHAKQPRDADVIKSANRFTERSLNSNAYVIHMTTTHVADVMRSATRFHPKFENIEISRIVPNTICDPKMQPQTFKMKSESPEITKTRLIQQLILNTISRSHTCRDRTCSDHFVVEIPFVANSSALLVQTDEGVLFPVVDRIMRSTAAYPCESGRIQAPRRQQGNALKHLCLPDYSAGLGVDPAGGAPGGV</sequence>
<dbReference type="AlphaFoldDB" id="A0A2Z7A9Q2"/>
<protein>
    <submittedName>
        <fullName evidence="1">Uncharacterized protein</fullName>
    </submittedName>
</protein>